<reference evidence="2" key="2">
    <citation type="submission" date="2015-05" db="EMBL/GenBank/DDBJ databases">
        <title>Complete genome sequence of Corynebacterium uterequi DSM 45634, isolated from the uterus of a maiden mare.</title>
        <authorList>
            <person name="Ruckert C."/>
            <person name="Albersmeier A."/>
            <person name="Winkler A."/>
            <person name="Tauch A."/>
        </authorList>
    </citation>
    <scope>NUCLEOTIDE SEQUENCE [LARGE SCALE GENOMIC DNA]</scope>
    <source>
        <strain evidence="2">DSM 45634</strain>
    </source>
</reference>
<dbReference type="Proteomes" id="UP000035548">
    <property type="component" value="Chromosome"/>
</dbReference>
<dbReference type="KEGG" id="cut:CUTER_01170"/>
<reference evidence="1 2" key="1">
    <citation type="journal article" date="2015" name="Genome Announc.">
        <title>Virulence Factor Genes Detected in the Complete Genome Sequence of Corynebacterium uterequi DSM 45634, Isolated from the Uterus of a Maiden Mare.</title>
        <authorList>
            <person name="Ruckert C."/>
            <person name="Kriete M."/>
            <person name="Jaenicke S."/>
            <person name="Winkler A."/>
            <person name="Tauch A."/>
        </authorList>
    </citation>
    <scope>NUCLEOTIDE SEQUENCE [LARGE SCALE GENOMIC DNA]</scope>
    <source>
        <strain evidence="1 2">DSM 45634</strain>
    </source>
</reference>
<organism evidence="1 2">
    <name type="scientific">Corynebacterium uterequi</name>
    <dbReference type="NCBI Taxonomy" id="1072256"/>
    <lineage>
        <taxon>Bacteria</taxon>
        <taxon>Bacillati</taxon>
        <taxon>Actinomycetota</taxon>
        <taxon>Actinomycetes</taxon>
        <taxon>Mycobacteriales</taxon>
        <taxon>Corynebacteriaceae</taxon>
        <taxon>Corynebacterium</taxon>
    </lineage>
</organism>
<name>A0A0G3HAB2_9CORY</name>
<gene>
    <name evidence="1" type="ORF">CUTER_01170</name>
</gene>
<evidence type="ECO:0000313" key="1">
    <source>
        <dbReference type="EMBL" id="AKK10254.1"/>
    </source>
</evidence>
<evidence type="ECO:0000313" key="2">
    <source>
        <dbReference type="Proteomes" id="UP000035548"/>
    </source>
</evidence>
<proteinExistence type="predicted"/>
<dbReference type="AlphaFoldDB" id="A0A0G3HAB2"/>
<dbReference type="RefSeq" id="WP_047258881.1">
    <property type="nucleotide sequence ID" value="NZ_CP011546.1"/>
</dbReference>
<keyword evidence="2" id="KW-1185">Reference proteome</keyword>
<sequence length="912" mass="99592">MTSDHTLPTPLELDQQWFEARSDFHRGAIDLATFGSRIAQLRAKLAPVAEGDARAVKELDYRFRLSAVVPLLSEDPAEALDELLALLELHRSAPRSYPAHEDAVPGSGELVDGDGIPLPNRFDDMMTGLGAVVAADPTVSLTRVMAVAEAEASYCRERDIDAATVAKNRAQMFFALGRFDEADQELHSLAKLGLVDGGGIEFNRPWLMELQQRFDVALARNDLDSVRELLEAADTTPLATPLHPALMWATAAIVLAEEDGPDATMQRARRVLSSAGHDQGAEAFLTALPTAFAAGWGTQALEVLVEAEALIASPREVLWPLTACFQAAERAGLGDCRIPRFDAPRWAAQVGRPCRSVAEAAAAFYETVRSEADAADARNHNTAISGLLAKRLRPLPFAPAAETLLGTVVEAISARTFPTQPGEDQLSRLPEEHVPSPWTYRGFYERAGHHSAVNALEKQLGEPDGEALRRFCEAVEGGDDESSDRDFMAVGQLLDLYDDLSAGSVDLGGEIEAPELRSMIEVELAWRAGALDSLRAAEIAARGLPTILQLDPSFCVNRGTALYLIILRLLKDDPGERSATTDLRRSLLTLLSSVAVNELANPNMCSELFVLCEALMKESALLETVGLIEHTKEKVALLHLRKDKYDERGDENLAHLFVMKAEVLREAGNYLWAAVEYFQLGEQMEQHFERLTSGEPVDDLDALSALTSALAENWAEILRTFVAWGNLGSFGEELDAILKRVKEVHEKGLYKDIKPRVRAKLADACLRVAVRFSDAYADAIPERVADYLEAAQGYVDADPDPDVLLATVRTAAEVVDVLLGANRIEQAQRVATWAASHSPASREPEVHVTALVMLARVHYAEGEAQRAGFVLETAAEKAQAYGLTGCLKSIVEELRRVGRDDERAAQLLRTLQ</sequence>
<accession>A0A0G3HAB2</accession>
<dbReference type="PATRIC" id="fig|1072256.5.peg.223"/>
<dbReference type="EMBL" id="CP011546">
    <property type="protein sequence ID" value="AKK10254.1"/>
    <property type="molecule type" value="Genomic_DNA"/>
</dbReference>
<protein>
    <submittedName>
        <fullName evidence="1">Uncharacterized protein</fullName>
    </submittedName>
</protein>